<dbReference type="PROSITE" id="PS51078">
    <property type="entry name" value="ICLR_ED"/>
    <property type="match status" value="1"/>
</dbReference>
<feature type="domain" description="HTH iclR-type" evidence="4">
    <location>
        <begin position="18"/>
        <end position="78"/>
    </location>
</feature>
<dbReference type="SMART" id="SM00346">
    <property type="entry name" value="HTH_ICLR"/>
    <property type="match status" value="1"/>
</dbReference>
<keyword evidence="1" id="KW-0805">Transcription regulation</keyword>
<reference evidence="6 7" key="1">
    <citation type="submission" date="2023-09" db="EMBL/GenBank/DDBJ databases">
        <title>Description of three actinobacteria isolated from air of manufacturing shop in a pharmaceutical factory.</title>
        <authorList>
            <person name="Zhang D.-F."/>
        </authorList>
    </citation>
    <scope>NUCLEOTIDE SEQUENCE [LARGE SCALE GENOMIC DNA]</scope>
    <source>
        <strain evidence="6 7">LY-0111</strain>
    </source>
</reference>
<dbReference type="RefSeq" id="WP_310548929.1">
    <property type="nucleotide sequence ID" value="NZ_JAVKGR010000013.1"/>
</dbReference>
<dbReference type="InterPro" id="IPR036390">
    <property type="entry name" value="WH_DNA-bd_sf"/>
</dbReference>
<keyword evidence="2" id="KW-0238">DNA-binding</keyword>
<dbReference type="PROSITE" id="PS51077">
    <property type="entry name" value="HTH_ICLR"/>
    <property type="match status" value="1"/>
</dbReference>
<keyword evidence="3" id="KW-0804">Transcription</keyword>
<evidence type="ECO:0000313" key="6">
    <source>
        <dbReference type="EMBL" id="MDR8019942.1"/>
    </source>
</evidence>
<dbReference type="NCBIfam" id="TIGR02431">
    <property type="entry name" value="pcaR_pcaU"/>
    <property type="match status" value="1"/>
</dbReference>
<protein>
    <submittedName>
        <fullName evidence="6">IclR family transcriptional regulator C-terminal domain-containing protein</fullName>
    </submittedName>
</protein>
<dbReference type="Gene3D" id="1.10.10.10">
    <property type="entry name" value="Winged helix-like DNA-binding domain superfamily/Winged helix DNA-binding domain"/>
    <property type="match status" value="1"/>
</dbReference>
<dbReference type="InterPro" id="IPR050707">
    <property type="entry name" value="HTH_MetabolicPath_Reg"/>
</dbReference>
<dbReference type="InterPro" id="IPR036388">
    <property type="entry name" value="WH-like_DNA-bd_sf"/>
</dbReference>
<proteinExistence type="predicted"/>
<evidence type="ECO:0000256" key="1">
    <source>
        <dbReference type="ARBA" id="ARBA00023015"/>
    </source>
</evidence>
<evidence type="ECO:0000313" key="7">
    <source>
        <dbReference type="Proteomes" id="UP001251870"/>
    </source>
</evidence>
<dbReference type="InterPro" id="IPR005471">
    <property type="entry name" value="Tscrpt_reg_IclR_N"/>
</dbReference>
<dbReference type="EMBL" id="JAVKGR010000013">
    <property type="protein sequence ID" value="MDR8019942.1"/>
    <property type="molecule type" value="Genomic_DNA"/>
</dbReference>
<evidence type="ECO:0000256" key="2">
    <source>
        <dbReference type="ARBA" id="ARBA00023125"/>
    </source>
</evidence>
<dbReference type="SUPFAM" id="SSF55781">
    <property type="entry name" value="GAF domain-like"/>
    <property type="match status" value="1"/>
</dbReference>
<dbReference type="Proteomes" id="UP001251870">
    <property type="component" value="Unassembled WGS sequence"/>
</dbReference>
<dbReference type="SUPFAM" id="SSF46785">
    <property type="entry name" value="Winged helix' DNA-binding domain"/>
    <property type="match status" value="1"/>
</dbReference>
<evidence type="ECO:0000256" key="3">
    <source>
        <dbReference type="ARBA" id="ARBA00023163"/>
    </source>
</evidence>
<dbReference type="PANTHER" id="PTHR30136:SF34">
    <property type="entry name" value="TRANSCRIPTIONAL REGULATOR"/>
    <property type="match status" value="1"/>
</dbReference>
<dbReference type="Pfam" id="PF09339">
    <property type="entry name" value="HTH_IclR"/>
    <property type="match status" value="1"/>
</dbReference>
<evidence type="ECO:0000259" key="4">
    <source>
        <dbReference type="PROSITE" id="PS51077"/>
    </source>
</evidence>
<feature type="domain" description="IclR-ED" evidence="5">
    <location>
        <begin position="79"/>
        <end position="264"/>
    </location>
</feature>
<accession>A0ABU2DTW0</accession>
<organism evidence="6 7">
    <name type="scientific">Nesterenkonia aerolata</name>
    <dbReference type="NCBI Taxonomy" id="3074079"/>
    <lineage>
        <taxon>Bacteria</taxon>
        <taxon>Bacillati</taxon>
        <taxon>Actinomycetota</taxon>
        <taxon>Actinomycetes</taxon>
        <taxon>Micrococcales</taxon>
        <taxon>Micrococcaceae</taxon>
        <taxon>Nesterenkonia</taxon>
    </lineage>
</organism>
<dbReference type="InterPro" id="IPR012794">
    <property type="entry name" value="PcaR_PcaU"/>
</dbReference>
<keyword evidence="7" id="KW-1185">Reference proteome</keyword>
<name>A0ABU2DTW0_9MICC</name>
<evidence type="ECO:0000259" key="5">
    <source>
        <dbReference type="PROSITE" id="PS51078"/>
    </source>
</evidence>
<gene>
    <name evidence="6" type="ORF">RIL96_10245</name>
</gene>
<dbReference type="Pfam" id="PF01614">
    <property type="entry name" value="IclR_C"/>
    <property type="match status" value="1"/>
</dbReference>
<dbReference type="InterPro" id="IPR014757">
    <property type="entry name" value="Tscrpt_reg_IclR_C"/>
</dbReference>
<dbReference type="PANTHER" id="PTHR30136">
    <property type="entry name" value="HELIX-TURN-HELIX TRANSCRIPTIONAL REGULATOR, ICLR FAMILY"/>
    <property type="match status" value="1"/>
</dbReference>
<dbReference type="Gene3D" id="3.30.450.40">
    <property type="match status" value="1"/>
</dbReference>
<sequence>MDEQRVETETTPGKEDFVRSLANGLKVLEAFAAGEASMTLSEVARRTGLSRAAARRMLHTLVHLGYATTDGREFTLTPKVLSLGLGFWSGNGLKDLLQPHLRTLAAELNESCSASVLVGTEIVYIARAHTRRIMRMDLDVGTRLPAFATSMGRVLLSDMEEPTLRNLLESSERPRMTPATVTGVEELCAVIAEVQKTGYAMVDQELEAGLRSVSVPVHHPERGIIAAMNVSVSAGLESAEGTLERVLVPLRRCAEAAVGSVVAWEQSTGQISGM</sequence>
<comment type="caution">
    <text evidence="6">The sequence shown here is derived from an EMBL/GenBank/DDBJ whole genome shotgun (WGS) entry which is preliminary data.</text>
</comment>
<dbReference type="InterPro" id="IPR029016">
    <property type="entry name" value="GAF-like_dom_sf"/>
</dbReference>